<dbReference type="AlphaFoldDB" id="A0A8J2NVI8"/>
<name>A0A8J2NVI8_9HEXA</name>
<dbReference type="Proteomes" id="UP000708208">
    <property type="component" value="Unassembled WGS sequence"/>
</dbReference>
<dbReference type="GO" id="GO:0006635">
    <property type="term" value="P:fatty acid beta-oxidation"/>
    <property type="evidence" value="ECO:0007669"/>
    <property type="project" value="TreeGrafter"/>
</dbReference>
<comment type="caution">
    <text evidence="2">The sequence shown here is derived from an EMBL/GenBank/DDBJ whole genome shotgun (WGS) entry which is preliminary data.</text>
</comment>
<reference evidence="2" key="1">
    <citation type="submission" date="2021-06" db="EMBL/GenBank/DDBJ databases">
        <authorList>
            <person name="Hodson N. C."/>
            <person name="Mongue J. A."/>
            <person name="Jaron S. K."/>
        </authorList>
    </citation>
    <scope>NUCLEOTIDE SEQUENCE</scope>
</reference>
<dbReference type="EMBL" id="CAJVCH010157087">
    <property type="protein sequence ID" value="CAG7728013.1"/>
    <property type="molecule type" value="Genomic_DNA"/>
</dbReference>
<evidence type="ECO:0000256" key="1">
    <source>
        <dbReference type="ARBA" id="ARBA00023239"/>
    </source>
</evidence>
<proteinExistence type="predicted"/>
<evidence type="ECO:0000313" key="3">
    <source>
        <dbReference type="Proteomes" id="UP000708208"/>
    </source>
</evidence>
<dbReference type="Pfam" id="PF00378">
    <property type="entry name" value="ECH_1"/>
    <property type="match status" value="1"/>
</dbReference>
<organism evidence="2 3">
    <name type="scientific">Allacma fusca</name>
    <dbReference type="NCBI Taxonomy" id="39272"/>
    <lineage>
        <taxon>Eukaryota</taxon>
        <taxon>Metazoa</taxon>
        <taxon>Ecdysozoa</taxon>
        <taxon>Arthropoda</taxon>
        <taxon>Hexapoda</taxon>
        <taxon>Collembola</taxon>
        <taxon>Symphypleona</taxon>
        <taxon>Sminthuridae</taxon>
        <taxon>Allacma</taxon>
    </lineage>
</organism>
<keyword evidence="3" id="KW-1185">Reference proteome</keyword>
<gene>
    <name evidence="2" type="ORF">AFUS01_LOCUS16824</name>
</gene>
<sequence length="157" mass="17878">KNFGVHFQEVYNLKMSSSTTNSLRFQEPDLNRVKDHFKQFQGGRVILTKDEDSGVAFICLDHPEKKNSFSGKMMVELNEIISELQGWKSGKGLILHSKGNVFCSGVFLDMAKNFLNDPEQAYWMSFLMQDSCRRFLSLPFISVALVQGKVRVFVGDV</sequence>
<dbReference type="GO" id="GO:0016829">
    <property type="term" value="F:lyase activity"/>
    <property type="evidence" value="ECO:0007669"/>
    <property type="project" value="UniProtKB-KW"/>
</dbReference>
<dbReference type="GO" id="GO:0005829">
    <property type="term" value="C:cytosol"/>
    <property type="evidence" value="ECO:0007669"/>
    <property type="project" value="TreeGrafter"/>
</dbReference>
<dbReference type="PANTHER" id="PTHR11941">
    <property type="entry name" value="ENOYL-COA HYDRATASE-RELATED"/>
    <property type="match status" value="1"/>
</dbReference>
<feature type="non-terminal residue" evidence="2">
    <location>
        <position position="1"/>
    </location>
</feature>
<dbReference type="CDD" id="cd06558">
    <property type="entry name" value="crotonase-like"/>
    <property type="match status" value="1"/>
</dbReference>
<evidence type="ECO:0000313" key="2">
    <source>
        <dbReference type="EMBL" id="CAG7728013.1"/>
    </source>
</evidence>
<keyword evidence="1" id="KW-0456">Lyase</keyword>
<dbReference type="PANTHER" id="PTHR11941:SF27">
    <property type="entry name" value="ETHYLMALONYL-COA DECARBOXYLASE"/>
    <property type="match status" value="1"/>
</dbReference>
<protein>
    <submittedName>
        <fullName evidence="2">Uncharacterized protein</fullName>
    </submittedName>
</protein>
<dbReference type="InterPro" id="IPR001753">
    <property type="entry name" value="Enoyl-CoA_hydra/iso"/>
</dbReference>
<accession>A0A8J2NVI8</accession>
<dbReference type="OrthoDB" id="448450at2759"/>